<comment type="caution">
    <text evidence="8">The sequence shown here is derived from an EMBL/GenBank/DDBJ whole genome shotgun (WGS) entry which is preliminary data.</text>
</comment>
<dbReference type="GO" id="GO:0002943">
    <property type="term" value="P:tRNA dihydrouridine synthesis"/>
    <property type="evidence" value="ECO:0007669"/>
    <property type="project" value="UniProtKB-ARBA"/>
</dbReference>
<evidence type="ECO:0000256" key="1">
    <source>
        <dbReference type="ARBA" id="ARBA00001917"/>
    </source>
</evidence>
<feature type="compositionally biased region" description="Polar residues" evidence="6">
    <location>
        <begin position="614"/>
        <end position="623"/>
    </location>
</feature>
<evidence type="ECO:0000313" key="8">
    <source>
        <dbReference type="EMBL" id="KAL3808593.1"/>
    </source>
</evidence>
<evidence type="ECO:0000256" key="4">
    <source>
        <dbReference type="ARBA" id="ARBA00022694"/>
    </source>
</evidence>
<dbReference type="PROSITE" id="PS01136">
    <property type="entry name" value="UPF0034"/>
    <property type="match status" value="1"/>
</dbReference>
<feature type="region of interest" description="Disordered" evidence="6">
    <location>
        <begin position="1"/>
        <end position="61"/>
    </location>
</feature>
<sequence>MAHRTPSSSSSSSFVGGSKIDDTVNDDEMLSPIVDTSPLLDGSSSSRSSLQNPPPPVVRRLGGDITIAIETETETAAPNDECEKSSLSAQDVADRLFRDSEILAPMVRASTTPLRVLALSHGASLTYTEEMIDRSILQAERSVNVELNTIDYRVPLSSYSTKVQRRMTSDVDNPDSGGGSVLLRIDPTIEGGKLIYQIGTGESGLALLAAQMVIDDVSGIDVNMGCPKKFSVGGGMGSALLSDTNRACDIISTLRRNLGNTPVSAKVRLLHPTDPRPTLHFVRSLIRAGANAVAIHGRIVGDEGHVMARWETLVEVIRQLKITENVPIIANGDMYTRCDILEMKERSMCDGVMLARPALYNVSIFRRGEGGGGGNNMTTSLVEGVMDDDEVESESTKTTTTKTTTTTALPLPRFQAMEHTGYHGYRSPLLRSRTSIVQEYVAQCVRYKNHSKNSKYVVLEMMNGRRAPTNRVPYLDMTFEGGQTIANVCKCRSLDDLVRIWDVRHTIPLPKTGQRGGALPSFREEDGETKKYGGGNNALLFGEGMTMPAAITEDAPSHHYDDRYFLDHDAFRREKNERCDFADVVVDIETASSSGDPRDCERDNDEKKTEDNESCNVALSSPISKRPKIIQ</sequence>
<dbReference type="InterPro" id="IPR052582">
    <property type="entry name" value="tRNA-DUS-like"/>
</dbReference>
<proteinExistence type="predicted"/>
<protein>
    <recommendedName>
        <fullName evidence="7">DUS-like FMN-binding domain-containing protein</fullName>
    </recommendedName>
</protein>
<dbReference type="PANTHER" id="PTHR45936:SF1">
    <property type="entry name" value="TRNA-DIHYDROURIDINE(20) SYNTHASE [NAD(P)+]-LIKE"/>
    <property type="match status" value="1"/>
</dbReference>
<gene>
    <name evidence="8" type="ORF">ACHAXA_006554</name>
</gene>
<evidence type="ECO:0000259" key="7">
    <source>
        <dbReference type="Pfam" id="PF01207"/>
    </source>
</evidence>
<keyword evidence="3" id="KW-0288">FMN</keyword>
<dbReference type="SUPFAM" id="SSF51395">
    <property type="entry name" value="FMN-linked oxidoreductases"/>
    <property type="match status" value="1"/>
</dbReference>
<evidence type="ECO:0000256" key="5">
    <source>
        <dbReference type="ARBA" id="ARBA00023002"/>
    </source>
</evidence>
<dbReference type="InterPro" id="IPR035587">
    <property type="entry name" value="DUS-like_FMN-bd"/>
</dbReference>
<dbReference type="PANTHER" id="PTHR45936">
    <property type="entry name" value="TRNA-DIHYDROURIDINE(20) SYNTHASE [NAD(P)+]-LIKE"/>
    <property type="match status" value="1"/>
</dbReference>
<dbReference type="CDD" id="cd02801">
    <property type="entry name" value="DUS_like_FMN"/>
    <property type="match status" value="1"/>
</dbReference>
<comment type="cofactor">
    <cofactor evidence="1">
        <name>FMN</name>
        <dbReference type="ChEBI" id="CHEBI:58210"/>
    </cofactor>
</comment>
<reference evidence="8 9" key="1">
    <citation type="submission" date="2024-10" db="EMBL/GenBank/DDBJ databases">
        <title>Updated reference genomes for cyclostephanoid diatoms.</title>
        <authorList>
            <person name="Roberts W.R."/>
            <person name="Alverson A.J."/>
        </authorList>
    </citation>
    <scope>NUCLEOTIDE SEQUENCE [LARGE SCALE GENOMIC DNA]</scope>
    <source>
        <strain evidence="8 9">AJA228-03</strain>
    </source>
</reference>
<evidence type="ECO:0000256" key="2">
    <source>
        <dbReference type="ARBA" id="ARBA00022630"/>
    </source>
</evidence>
<dbReference type="EMBL" id="JALLPB020000486">
    <property type="protein sequence ID" value="KAL3808593.1"/>
    <property type="molecule type" value="Genomic_DNA"/>
</dbReference>
<evidence type="ECO:0000313" key="9">
    <source>
        <dbReference type="Proteomes" id="UP001530377"/>
    </source>
</evidence>
<dbReference type="Gene3D" id="3.20.20.70">
    <property type="entry name" value="Aldolase class I"/>
    <property type="match status" value="1"/>
</dbReference>
<dbReference type="InterPro" id="IPR013785">
    <property type="entry name" value="Aldolase_TIM"/>
</dbReference>
<keyword evidence="4" id="KW-0819">tRNA processing</keyword>
<dbReference type="Proteomes" id="UP001530377">
    <property type="component" value="Unassembled WGS sequence"/>
</dbReference>
<feature type="compositionally biased region" description="Basic and acidic residues" evidence="6">
    <location>
        <begin position="596"/>
        <end position="611"/>
    </location>
</feature>
<dbReference type="InterPro" id="IPR018517">
    <property type="entry name" value="tRNA_hU_synthase_CS"/>
</dbReference>
<keyword evidence="5" id="KW-0560">Oxidoreductase</keyword>
<evidence type="ECO:0000256" key="3">
    <source>
        <dbReference type="ARBA" id="ARBA00022643"/>
    </source>
</evidence>
<evidence type="ECO:0000256" key="6">
    <source>
        <dbReference type="SAM" id="MobiDB-lite"/>
    </source>
</evidence>
<dbReference type="AlphaFoldDB" id="A0ABD3R6Q5"/>
<feature type="domain" description="DUS-like FMN-binding" evidence="7">
    <location>
        <begin position="103"/>
        <end position="366"/>
    </location>
</feature>
<dbReference type="Pfam" id="PF01207">
    <property type="entry name" value="Dus"/>
    <property type="match status" value="1"/>
</dbReference>
<organism evidence="8 9">
    <name type="scientific">Cyclostephanos tholiformis</name>
    <dbReference type="NCBI Taxonomy" id="382380"/>
    <lineage>
        <taxon>Eukaryota</taxon>
        <taxon>Sar</taxon>
        <taxon>Stramenopiles</taxon>
        <taxon>Ochrophyta</taxon>
        <taxon>Bacillariophyta</taxon>
        <taxon>Coscinodiscophyceae</taxon>
        <taxon>Thalassiosirophycidae</taxon>
        <taxon>Stephanodiscales</taxon>
        <taxon>Stephanodiscaceae</taxon>
        <taxon>Cyclostephanos</taxon>
    </lineage>
</organism>
<feature type="region of interest" description="Disordered" evidence="6">
    <location>
        <begin position="590"/>
        <end position="631"/>
    </location>
</feature>
<dbReference type="GO" id="GO:0016491">
    <property type="term" value="F:oxidoreductase activity"/>
    <property type="evidence" value="ECO:0007669"/>
    <property type="project" value="UniProtKB-KW"/>
</dbReference>
<keyword evidence="2" id="KW-0285">Flavoprotein</keyword>
<accession>A0ABD3R6Q5</accession>
<keyword evidence="9" id="KW-1185">Reference proteome</keyword>
<feature type="compositionally biased region" description="Low complexity" evidence="6">
    <location>
        <begin position="37"/>
        <end position="51"/>
    </location>
</feature>
<name>A0ABD3R6Q5_9STRA</name>